<keyword evidence="2" id="KW-1185">Reference proteome</keyword>
<sequence>MHTPIFFGSDKTTVSVATGDVEYHSASISLGSPDNSMRRAHHNVVMLFTFLAIPKNCPEQVMLAGIVQNWCAKYSRDIVVRPPPSGHQGIIQGPSRHLGRRQGATNFFRNTFSEHKTSINTAPKTETSEKRVNNAIRRVWDTNTASNGNQGAVTNRLQNEVASGKSVQETRVGVD</sequence>
<proteinExistence type="predicted"/>
<accession>A0AAD6ZYV4</accession>
<gene>
    <name evidence="1" type="ORF">DFH08DRAFT_810065</name>
</gene>
<dbReference type="InterPro" id="IPR041078">
    <property type="entry name" value="Plavaka"/>
</dbReference>
<reference evidence="1" key="1">
    <citation type="submission" date="2023-03" db="EMBL/GenBank/DDBJ databases">
        <title>Massive genome expansion in bonnet fungi (Mycena s.s.) driven by repeated elements and novel gene families across ecological guilds.</title>
        <authorList>
            <consortium name="Lawrence Berkeley National Laboratory"/>
            <person name="Harder C.B."/>
            <person name="Miyauchi S."/>
            <person name="Viragh M."/>
            <person name="Kuo A."/>
            <person name="Thoen E."/>
            <person name="Andreopoulos B."/>
            <person name="Lu D."/>
            <person name="Skrede I."/>
            <person name="Drula E."/>
            <person name="Henrissat B."/>
            <person name="Morin E."/>
            <person name="Kohler A."/>
            <person name="Barry K."/>
            <person name="LaButti K."/>
            <person name="Morin E."/>
            <person name="Salamov A."/>
            <person name="Lipzen A."/>
            <person name="Mereny Z."/>
            <person name="Hegedus B."/>
            <person name="Baldrian P."/>
            <person name="Stursova M."/>
            <person name="Weitz H."/>
            <person name="Taylor A."/>
            <person name="Grigoriev I.V."/>
            <person name="Nagy L.G."/>
            <person name="Martin F."/>
            <person name="Kauserud H."/>
        </authorList>
    </citation>
    <scope>NUCLEOTIDE SEQUENCE</scope>
    <source>
        <strain evidence="1">CBHHK002</strain>
    </source>
</reference>
<comment type="caution">
    <text evidence="1">The sequence shown here is derived from an EMBL/GenBank/DDBJ whole genome shotgun (WGS) entry which is preliminary data.</text>
</comment>
<evidence type="ECO:0000313" key="2">
    <source>
        <dbReference type="Proteomes" id="UP001218218"/>
    </source>
</evidence>
<organism evidence="1 2">
    <name type="scientific">Mycena albidolilacea</name>
    <dbReference type="NCBI Taxonomy" id="1033008"/>
    <lineage>
        <taxon>Eukaryota</taxon>
        <taxon>Fungi</taxon>
        <taxon>Dikarya</taxon>
        <taxon>Basidiomycota</taxon>
        <taxon>Agaricomycotina</taxon>
        <taxon>Agaricomycetes</taxon>
        <taxon>Agaricomycetidae</taxon>
        <taxon>Agaricales</taxon>
        <taxon>Marasmiineae</taxon>
        <taxon>Mycenaceae</taxon>
        <taxon>Mycena</taxon>
    </lineage>
</organism>
<name>A0AAD6ZYV4_9AGAR</name>
<evidence type="ECO:0000313" key="1">
    <source>
        <dbReference type="EMBL" id="KAJ7346236.1"/>
    </source>
</evidence>
<dbReference type="AlphaFoldDB" id="A0AAD6ZYV4"/>
<protein>
    <submittedName>
        <fullName evidence="1">Uncharacterized protein</fullName>
    </submittedName>
</protein>
<dbReference type="EMBL" id="JARIHO010000021">
    <property type="protein sequence ID" value="KAJ7346236.1"/>
    <property type="molecule type" value="Genomic_DNA"/>
</dbReference>
<dbReference type="Proteomes" id="UP001218218">
    <property type="component" value="Unassembled WGS sequence"/>
</dbReference>
<dbReference type="Pfam" id="PF18759">
    <property type="entry name" value="Plavaka"/>
    <property type="match status" value="1"/>
</dbReference>